<name>A0A414ZQY6_9FIRM</name>
<protein>
    <submittedName>
        <fullName evidence="1">Uncharacterized protein</fullName>
    </submittedName>
</protein>
<reference evidence="1 2" key="1">
    <citation type="submission" date="2018-08" db="EMBL/GenBank/DDBJ databases">
        <title>A genome reference for cultivated species of the human gut microbiota.</title>
        <authorList>
            <person name="Zou Y."/>
            <person name="Xue W."/>
            <person name="Luo G."/>
        </authorList>
    </citation>
    <scope>NUCLEOTIDE SEQUENCE [LARGE SCALE GENOMIC DNA]</scope>
    <source>
        <strain evidence="1 2">AM16-11</strain>
    </source>
</reference>
<dbReference type="EMBL" id="QRKN01000001">
    <property type="protein sequence ID" value="RHI25645.1"/>
    <property type="molecule type" value="Genomic_DNA"/>
</dbReference>
<accession>A0A414ZQY6</accession>
<sequence length="205" mass="24515">MPTGYTAYIENGDITTGKDFLKLCTRNFGIAMDMRDESLSVPTPTYFEPNSYYKKEYDKAVEVRNKYRQMTFDKAKQEMIKSYNDRIASDKKCLDNYKTEDEKYKKVRDEVVKWNPPTDEHEGLKKFALEQIDISMNTSYYKYLEDDLNKELDISDKAVYAYMNDINESCEKDVERAYRRWQEDLKRTAEKNLWMQQFLDSLENI</sequence>
<dbReference type="RefSeq" id="WP_118257121.1">
    <property type="nucleotide sequence ID" value="NZ_QRKN01000001.1"/>
</dbReference>
<gene>
    <name evidence="1" type="ORF">DW172_02890</name>
</gene>
<dbReference type="AlphaFoldDB" id="A0A414ZQY6"/>
<evidence type="ECO:0000313" key="2">
    <source>
        <dbReference type="Proteomes" id="UP000285865"/>
    </source>
</evidence>
<proteinExistence type="predicted"/>
<comment type="caution">
    <text evidence="1">The sequence shown here is derived from an EMBL/GenBank/DDBJ whole genome shotgun (WGS) entry which is preliminary data.</text>
</comment>
<evidence type="ECO:0000313" key="1">
    <source>
        <dbReference type="EMBL" id="RHI25645.1"/>
    </source>
</evidence>
<organism evidence="1 2">
    <name type="scientific">Agathobacter rectalis</name>
    <dbReference type="NCBI Taxonomy" id="39491"/>
    <lineage>
        <taxon>Bacteria</taxon>
        <taxon>Bacillati</taxon>
        <taxon>Bacillota</taxon>
        <taxon>Clostridia</taxon>
        <taxon>Lachnospirales</taxon>
        <taxon>Lachnospiraceae</taxon>
        <taxon>Agathobacter</taxon>
    </lineage>
</organism>
<dbReference type="Proteomes" id="UP000285865">
    <property type="component" value="Unassembled WGS sequence"/>
</dbReference>